<feature type="compositionally biased region" description="Polar residues" evidence="2">
    <location>
        <begin position="1"/>
        <end position="11"/>
    </location>
</feature>
<dbReference type="STRING" id="478820.A0A196S4L2"/>
<keyword evidence="1" id="KW-0479">Metal-binding</keyword>
<keyword evidence="1" id="KW-0862">Zinc</keyword>
<organism evidence="4 5">
    <name type="scientific">Blastocystis sp. subtype 1 (strain ATCC 50177 / NandII)</name>
    <dbReference type="NCBI Taxonomy" id="478820"/>
    <lineage>
        <taxon>Eukaryota</taxon>
        <taxon>Sar</taxon>
        <taxon>Stramenopiles</taxon>
        <taxon>Bigyra</taxon>
        <taxon>Opalozoa</taxon>
        <taxon>Opalinata</taxon>
        <taxon>Blastocystidae</taxon>
        <taxon>Blastocystis</taxon>
    </lineage>
</organism>
<evidence type="ECO:0000313" key="4">
    <source>
        <dbReference type="EMBL" id="OAO12043.1"/>
    </source>
</evidence>
<accession>A0A196S4L2</accession>
<dbReference type="GO" id="GO:0008270">
    <property type="term" value="F:zinc ion binding"/>
    <property type="evidence" value="ECO:0007669"/>
    <property type="project" value="UniProtKB-KW"/>
</dbReference>
<reference evidence="4 5" key="1">
    <citation type="submission" date="2016-05" db="EMBL/GenBank/DDBJ databases">
        <title>Nuclear genome of Blastocystis sp. subtype 1 NandII.</title>
        <authorList>
            <person name="Gentekaki E."/>
            <person name="Curtis B."/>
            <person name="Stairs C."/>
            <person name="Eme L."/>
            <person name="Herman E."/>
            <person name="Klimes V."/>
            <person name="Arias M.C."/>
            <person name="Elias M."/>
            <person name="Hilliou F."/>
            <person name="Klute M."/>
            <person name="Malik S.-B."/>
            <person name="Pightling A."/>
            <person name="Rachubinski R."/>
            <person name="Salas D."/>
            <person name="Schlacht A."/>
            <person name="Suga H."/>
            <person name="Archibald J."/>
            <person name="Ball S.G."/>
            <person name="Clark G."/>
            <person name="Dacks J."/>
            <person name="Van Der Giezen M."/>
            <person name="Tsaousis A."/>
            <person name="Roger A."/>
        </authorList>
    </citation>
    <scope>NUCLEOTIDE SEQUENCE [LARGE SCALE GENOMIC DNA]</scope>
    <source>
        <strain evidence="5">ATCC 50177 / NandII</strain>
    </source>
</reference>
<evidence type="ECO:0000256" key="2">
    <source>
        <dbReference type="SAM" id="MobiDB-lite"/>
    </source>
</evidence>
<dbReference type="InterPro" id="IPR001841">
    <property type="entry name" value="Znf_RING"/>
</dbReference>
<keyword evidence="1" id="KW-0863">Zinc-finger</keyword>
<feature type="domain" description="RING-type" evidence="3">
    <location>
        <begin position="228"/>
        <end position="267"/>
    </location>
</feature>
<proteinExistence type="predicted"/>
<dbReference type="PANTHER" id="PTHR22996:SF0">
    <property type="entry name" value="RE60872P-RELATED"/>
    <property type="match status" value="1"/>
</dbReference>
<dbReference type="InterPro" id="IPR045194">
    <property type="entry name" value="MGRN1/RNF157-like"/>
</dbReference>
<dbReference type="OrthoDB" id="1711136at2759"/>
<sequence>MGSTESRTITQGVPPPELVNNPILRRNDTSEHPFLAPEFPPYTPKTLYKIQCPFSVDISSVSLVPSSHTPNLFALSFSMRCSDPCTIRIYPFVKESVDGSDFTQSLSLLPQKSGASRKEPRAIAVNPCDAFHFNGWDQDEAIVSEEDLASHPLNLRDQWSFIIAIHLNSPKESAIQSLFVYCAARVVNGSPKIKVITQKCQIQNRGFFISEMYGLGDLSKSDNESKECVICMTNPRDTCVLPCRHVCCCAECANTLRLQSDKCPVCRKPITELVYLTVNPDYLKVQKGADGSRNVEMQSL</sequence>
<dbReference type="PROSITE" id="PS50089">
    <property type="entry name" value="ZF_RING_2"/>
    <property type="match status" value="1"/>
</dbReference>
<dbReference type="Pfam" id="PF13920">
    <property type="entry name" value="zf-C3HC4_3"/>
    <property type="match status" value="1"/>
</dbReference>
<dbReference type="InterPro" id="IPR013083">
    <property type="entry name" value="Znf_RING/FYVE/PHD"/>
</dbReference>
<dbReference type="AlphaFoldDB" id="A0A196S4L2"/>
<evidence type="ECO:0000256" key="1">
    <source>
        <dbReference type="PROSITE-ProRule" id="PRU00175"/>
    </source>
</evidence>
<dbReference type="PANTHER" id="PTHR22996">
    <property type="entry name" value="MAHOGUNIN"/>
    <property type="match status" value="1"/>
</dbReference>
<dbReference type="Gene3D" id="3.30.40.10">
    <property type="entry name" value="Zinc/RING finger domain, C3HC4 (zinc finger)"/>
    <property type="match status" value="1"/>
</dbReference>
<feature type="region of interest" description="Disordered" evidence="2">
    <location>
        <begin position="1"/>
        <end position="24"/>
    </location>
</feature>
<keyword evidence="5" id="KW-1185">Reference proteome</keyword>
<dbReference type="GO" id="GO:0016567">
    <property type="term" value="P:protein ubiquitination"/>
    <property type="evidence" value="ECO:0007669"/>
    <property type="project" value="TreeGrafter"/>
</dbReference>
<evidence type="ECO:0000313" key="5">
    <source>
        <dbReference type="Proteomes" id="UP000078348"/>
    </source>
</evidence>
<gene>
    <name evidence="4" type="ORF">AV274_6257</name>
</gene>
<dbReference type="GO" id="GO:0061630">
    <property type="term" value="F:ubiquitin protein ligase activity"/>
    <property type="evidence" value="ECO:0007669"/>
    <property type="project" value="UniProtKB-EC"/>
</dbReference>
<dbReference type="Proteomes" id="UP000078348">
    <property type="component" value="Unassembled WGS sequence"/>
</dbReference>
<name>A0A196S4L2_BLAHN</name>
<dbReference type="EMBL" id="LXWW01000566">
    <property type="protein sequence ID" value="OAO12043.1"/>
    <property type="molecule type" value="Genomic_DNA"/>
</dbReference>
<comment type="caution">
    <text evidence="4">The sequence shown here is derived from an EMBL/GenBank/DDBJ whole genome shotgun (WGS) entry which is preliminary data.</text>
</comment>
<evidence type="ECO:0000259" key="3">
    <source>
        <dbReference type="PROSITE" id="PS50089"/>
    </source>
</evidence>
<protein>
    <submittedName>
        <fullName evidence="4">RING/U-box domain-containing protein</fullName>
    </submittedName>
</protein>
<dbReference type="SUPFAM" id="SSF57850">
    <property type="entry name" value="RING/U-box"/>
    <property type="match status" value="1"/>
</dbReference>